<reference evidence="5" key="1">
    <citation type="submission" date="2023-06" db="EMBL/GenBank/DDBJ databases">
        <title>Genome-scale phylogeny and comparative genomics of the fungal order Sordariales.</title>
        <authorList>
            <consortium name="Lawrence Berkeley National Laboratory"/>
            <person name="Hensen N."/>
            <person name="Bonometti L."/>
            <person name="Westerberg I."/>
            <person name="Brannstrom I.O."/>
            <person name="Guillou S."/>
            <person name="Cros-Aarteil S."/>
            <person name="Calhoun S."/>
            <person name="Haridas S."/>
            <person name="Kuo A."/>
            <person name="Mondo S."/>
            <person name="Pangilinan J."/>
            <person name="Riley R."/>
            <person name="Labutti K."/>
            <person name="Andreopoulos B."/>
            <person name="Lipzen A."/>
            <person name="Chen C."/>
            <person name="Yanf M."/>
            <person name="Daum C."/>
            <person name="Ng V."/>
            <person name="Clum A."/>
            <person name="Steindorff A."/>
            <person name="Ohm R."/>
            <person name="Martin F."/>
            <person name="Silar P."/>
            <person name="Natvig D."/>
            <person name="Lalanne C."/>
            <person name="Gautier V."/>
            <person name="Ament-Velasquez S.L."/>
            <person name="Kruys A."/>
            <person name="Hutchinson M.I."/>
            <person name="Powell A.J."/>
            <person name="Barry K."/>
            <person name="Miller A.N."/>
            <person name="Grigoriev I.V."/>
            <person name="Debuchy R."/>
            <person name="Gladieux P."/>
            <person name="Thoren M.H."/>
            <person name="Johannesson H."/>
        </authorList>
    </citation>
    <scope>NUCLEOTIDE SEQUENCE</scope>
    <source>
        <strain evidence="5">PSN4</strain>
    </source>
</reference>
<dbReference type="InterPro" id="IPR036600">
    <property type="entry name" value="PAH_sf"/>
</dbReference>
<dbReference type="AlphaFoldDB" id="A0AAJ0BJK7"/>
<dbReference type="GO" id="GO:0005634">
    <property type="term" value="C:nucleus"/>
    <property type="evidence" value="ECO:0007669"/>
    <property type="project" value="UniProtKB-SubCell"/>
</dbReference>
<feature type="region of interest" description="Disordered" evidence="4">
    <location>
        <begin position="89"/>
        <end position="110"/>
    </location>
</feature>
<keyword evidence="2 3" id="KW-0539">Nucleus</keyword>
<evidence type="ECO:0000256" key="4">
    <source>
        <dbReference type="SAM" id="MobiDB-lite"/>
    </source>
</evidence>
<evidence type="ECO:0000256" key="3">
    <source>
        <dbReference type="PROSITE-ProRule" id="PRU00810"/>
    </source>
</evidence>
<dbReference type="SUPFAM" id="SSF47762">
    <property type="entry name" value="PAH2 domain"/>
    <property type="match status" value="1"/>
</dbReference>
<organism evidence="5 6">
    <name type="scientific">Echria macrotheca</name>
    <dbReference type="NCBI Taxonomy" id="438768"/>
    <lineage>
        <taxon>Eukaryota</taxon>
        <taxon>Fungi</taxon>
        <taxon>Dikarya</taxon>
        <taxon>Ascomycota</taxon>
        <taxon>Pezizomycotina</taxon>
        <taxon>Sordariomycetes</taxon>
        <taxon>Sordariomycetidae</taxon>
        <taxon>Sordariales</taxon>
        <taxon>Schizotheciaceae</taxon>
        <taxon>Echria</taxon>
    </lineage>
</organism>
<keyword evidence="6" id="KW-1185">Reference proteome</keyword>
<comment type="caution">
    <text evidence="5">The sequence shown here is derived from an EMBL/GenBank/DDBJ whole genome shotgun (WGS) entry which is preliminary data.</text>
</comment>
<proteinExistence type="predicted"/>
<name>A0AAJ0BJK7_9PEZI</name>
<gene>
    <name evidence="5" type="ORF">QBC47DRAFT_378385</name>
</gene>
<evidence type="ECO:0000256" key="1">
    <source>
        <dbReference type="ARBA" id="ARBA00004123"/>
    </source>
</evidence>
<comment type="subcellular location">
    <subcellularLocation>
        <location evidence="1 3">Nucleus</location>
    </subcellularLocation>
</comment>
<evidence type="ECO:0000313" key="6">
    <source>
        <dbReference type="Proteomes" id="UP001239445"/>
    </source>
</evidence>
<dbReference type="Proteomes" id="UP001239445">
    <property type="component" value="Unassembled WGS sequence"/>
</dbReference>
<dbReference type="GO" id="GO:0006355">
    <property type="term" value="P:regulation of DNA-templated transcription"/>
    <property type="evidence" value="ECO:0007669"/>
    <property type="project" value="InterPro"/>
</dbReference>
<dbReference type="InterPro" id="IPR003822">
    <property type="entry name" value="PAH"/>
</dbReference>
<dbReference type="Gene3D" id="1.20.1160.11">
    <property type="entry name" value="Paired amphipathic helix"/>
    <property type="match status" value="1"/>
</dbReference>
<sequence length="110" mass="12529">MASEQQQAPSCPASRGNAMQFIQEVQARFATQPEFYQRFLQAFTEIYSPGNEPKTAEEGARVVQEKMGDIFVNDKDLLEKFQSFLPHNQQETVRNKTQDLAAELDAEEVD</sequence>
<dbReference type="PROSITE" id="PS51477">
    <property type="entry name" value="PAH"/>
    <property type="match status" value="1"/>
</dbReference>
<evidence type="ECO:0000313" key="5">
    <source>
        <dbReference type="EMBL" id="KAK1757086.1"/>
    </source>
</evidence>
<evidence type="ECO:0000256" key="2">
    <source>
        <dbReference type="ARBA" id="ARBA00023242"/>
    </source>
</evidence>
<protein>
    <submittedName>
        <fullName evidence="5">Uncharacterized protein</fullName>
    </submittedName>
</protein>
<accession>A0AAJ0BJK7</accession>
<dbReference type="EMBL" id="MU839831">
    <property type="protein sequence ID" value="KAK1757086.1"/>
    <property type="molecule type" value="Genomic_DNA"/>
</dbReference>